<name>A0A0A1I5M4_9CAUD</name>
<feature type="compositionally biased region" description="Basic residues" evidence="1">
    <location>
        <begin position="53"/>
        <end position="69"/>
    </location>
</feature>
<sequence>VLGKVENWSNRIGRGVEPRTFLKNVLTYLVYHAENPSNLKYPTHKTEAEKRDARNRKARLARRKAKEAV</sequence>
<evidence type="ECO:0000313" key="3">
    <source>
        <dbReference type="Proteomes" id="UP000030712"/>
    </source>
</evidence>
<evidence type="ECO:0000313" key="2">
    <source>
        <dbReference type="EMBL" id="CDK30093.1"/>
    </source>
</evidence>
<reference evidence="2 3" key="1">
    <citation type="submission" date="2013-10" db="EMBL/GenBank/DDBJ databases">
        <title>Novel phages display a temperature dependent lifestyle choice that underpins the population dynamics of a tropical bacterial pathogen.</title>
        <authorList>
            <person name="Shan J."/>
            <person name="Korbrisate S."/>
            <person name="Adler-Lazer N."/>
            <person name="Clokie M."/>
            <person name="Galyov E."/>
        </authorList>
    </citation>
    <scope>NUCLEOTIDE SEQUENCE [LARGE SCALE GENOMIC DNA]</scope>
</reference>
<feature type="non-terminal residue" evidence="2">
    <location>
        <position position="1"/>
    </location>
</feature>
<proteinExistence type="predicted"/>
<feature type="region of interest" description="Disordered" evidence="1">
    <location>
        <begin position="37"/>
        <end position="69"/>
    </location>
</feature>
<keyword evidence="3" id="KW-1185">Reference proteome</keyword>
<keyword evidence="2" id="KW-0255">Endonuclease</keyword>
<protein>
    <submittedName>
        <fullName evidence="2">Partially similar to DNA endonuclease VII</fullName>
    </submittedName>
</protein>
<dbReference type="KEGG" id="vg:54974280"/>
<dbReference type="GeneID" id="54974280"/>
<accession>A0A0A1I5M4</accession>
<dbReference type="GO" id="GO:0004519">
    <property type="term" value="F:endonuclease activity"/>
    <property type="evidence" value="ECO:0007669"/>
    <property type="project" value="UniProtKB-KW"/>
</dbReference>
<organism evidence="2 3">
    <name type="scientific">Burkholderia phage Bp-AMP1</name>
    <dbReference type="NCBI Taxonomy" id="1432428"/>
    <lineage>
        <taxon>Viruses</taxon>
        <taxon>Duplodnaviria</taxon>
        <taxon>Heunggongvirae</taxon>
        <taxon>Uroviricota</taxon>
        <taxon>Caudoviricetes</taxon>
        <taxon>Autographivirales</taxon>
        <taxon>Autonotataviridae</taxon>
        <taxon>Ampunavirus</taxon>
        <taxon>Ampunavirus BpAMP1</taxon>
    </lineage>
</organism>
<keyword evidence="2" id="KW-0540">Nuclease</keyword>
<dbReference type="Proteomes" id="UP000030712">
    <property type="component" value="Segment"/>
</dbReference>
<dbReference type="RefSeq" id="YP_009784283.1">
    <property type="nucleotide sequence ID" value="NC_047743.1"/>
</dbReference>
<evidence type="ECO:0000256" key="1">
    <source>
        <dbReference type="SAM" id="MobiDB-lite"/>
    </source>
</evidence>
<dbReference type="EMBL" id="HG793132">
    <property type="protein sequence ID" value="CDK30093.1"/>
    <property type="molecule type" value="Genomic_DNA"/>
</dbReference>
<keyword evidence="2" id="KW-0378">Hydrolase</keyword>